<keyword evidence="8" id="KW-0238">DNA-binding</keyword>
<dbReference type="FunFam" id="3.30.160.60:FF:003566">
    <property type="match status" value="1"/>
</dbReference>
<evidence type="ECO:0000313" key="19">
    <source>
        <dbReference type="Proteomes" id="UP000515126"/>
    </source>
</evidence>
<evidence type="ECO:0000256" key="14">
    <source>
        <dbReference type="ARBA" id="ARBA00069426"/>
    </source>
</evidence>
<feature type="domain" description="C2H2-type" evidence="18">
    <location>
        <begin position="316"/>
        <end position="341"/>
    </location>
</feature>
<reference evidence="20" key="1">
    <citation type="submission" date="2025-08" db="UniProtKB">
        <authorList>
            <consortium name="RefSeq"/>
        </authorList>
    </citation>
    <scope>IDENTIFICATION</scope>
</reference>
<feature type="domain" description="C2H2-type" evidence="18">
    <location>
        <begin position="256"/>
        <end position="285"/>
    </location>
</feature>
<dbReference type="SMART" id="SM00355">
    <property type="entry name" value="ZnF_C2H2"/>
    <property type="match status" value="3"/>
</dbReference>
<keyword evidence="4" id="KW-0677">Repeat</keyword>
<evidence type="ECO:0000256" key="3">
    <source>
        <dbReference type="ARBA" id="ARBA00022723"/>
    </source>
</evidence>
<dbReference type="KEGG" id="mcal:110293015"/>
<keyword evidence="10" id="KW-0804">Transcription</keyword>
<keyword evidence="9" id="KW-0010">Activator</keyword>
<evidence type="ECO:0000256" key="17">
    <source>
        <dbReference type="SAM" id="MobiDB-lite"/>
    </source>
</evidence>
<evidence type="ECO:0000256" key="8">
    <source>
        <dbReference type="ARBA" id="ARBA00023125"/>
    </source>
</evidence>
<dbReference type="GO" id="GO:0007276">
    <property type="term" value="P:gamete generation"/>
    <property type="evidence" value="ECO:0007669"/>
    <property type="project" value="Ensembl"/>
</dbReference>
<dbReference type="PANTHER" id="PTHR23235">
    <property type="entry name" value="KRUEPPEL-LIKE TRANSCRIPTION FACTOR"/>
    <property type="match status" value="1"/>
</dbReference>
<dbReference type="Gene3D" id="3.30.160.60">
    <property type="entry name" value="Classic Zinc Finger"/>
    <property type="match status" value="3"/>
</dbReference>
<dbReference type="CTD" id="128209"/>
<evidence type="ECO:0000256" key="12">
    <source>
        <dbReference type="ARBA" id="ARBA00038409"/>
    </source>
</evidence>
<dbReference type="FunFam" id="3.30.160.60:FF:000125">
    <property type="entry name" value="Putative zinc finger protein 143"/>
    <property type="match status" value="1"/>
</dbReference>
<dbReference type="InterPro" id="IPR036236">
    <property type="entry name" value="Znf_C2H2_sf"/>
</dbReference>
<protein>
    <recommendedName>
        <fullName evidence="14">Krueppel-like factor 17</fullName>
    </recommendedName>
    <alternativeName>
        <fullName evidence="15">Zinc finger protein 393</fullName>
    </alternativeName>
</protein>
<dbReference type="GO" id="GO:0008270">
    <property type="term" value="F:zinc ion binding"/>
    <property type="evidence" value="ECO:0007669"/>
    <property type="project" value="UniProtKB-KW"/>
</dbReference>
<keyword evidence="11" id="KW-0539">Nucleus</keyword>
<feature type="domain" description="C2H2-type" evidence="18">
    <location>
        <begin position="286"/>
        <end position="315"/>
    </location>
</feature>
<evidence type="ECO:0000256" key="4">
    <source>
        <dbReference type="ARBA" id="ARBA00022737"/>
    </source>
</evidence>
<keyword evidence="19" id="KW-1185">Reference proteome</keyword>
<name>A0A6P5PK88_MUSCR</name>
<dbReference type="SUPFAM" id="SSF57667">
    <property type="entry name" value="beta-beta-alpha zinc fingers"/>
    <property type="match status" value="2"/>
</dbReference>
<keyword evidence="3" id="KW-0479">Metal-binding</keyword>
<evidence type="ECO:0000259" key="18">
    <source>
        <dbReference type="PROSITE" id="PS50157"/>
    </source>
</evidence>
<sequence>MEQDNKEQAMHQPPMDNKMLVPVSNVPVSSGNSGFHQPPATQYLPEMMRSYMASAEELRCNEREWESQLIRSLPEHGVRCPSQLAPIPFQNYCQRSIGRGSHMMSVAGSSTLGVTISFSENLMPHGGLPSSRGISMMAHSSAPAMPYPIPPTVPATTGSLKHGILLVPGMASTGTHAVAPFMDQMLHSINPCNPEMRPARFQQLLPVDSQDSLVTESNTQEEPFVREPPTPAPQGAESPSTSGGATGRRSPVSRPYVCTYNSCGKSYTKRSHLVSHQRKHTGVKPFACDWNGCTWKFFRSDELGRHKRIHTRYRPHKCDECDREFMRSDHLRQHKRTHLPK</sequence>
<dbReference type="AlphaFoldDB" id="A0A6P5PK88"/>
<organism evidence="19 20">
    <name type="scientific">Mus caroli</name>
    <name type="common">Ryukyu mouse</name>
    <name type="synonym">Ricefield mouse</name>
    <dbReference type="NCBI Taxonomy" id="10089"/>
    <lineage>
        <taxon>Eukaryota</taxon>
        <taxon>Metazoa</taxon>
        <taxon>Chordata</taxon>
        <taxon>Craniata</taxon>
        <taxon>Vertebrata</taxon>
        <taxon>Euteleostomi</taxon>
        <taxon>Mammalia</taxon>
        <taxon>Eutheria</taxon>
        <taxon>Euarchontoglires</taxon>
        <taxon>Glires</taxon>
        <taxon>Rodentia</taxon>
        <taxon>Myomorpha</taxon>
        <taxon>Muroidea</taxon>
        <taxon>Muridae</taxon>
        <taxon>Murinae</taxon>
        <taxon>Mus</taxon>
        <taxon>Mus</taxon>
    </lineage>
</organism>
<keyword evidence="6" id="KW-0862">Zinc</keyword>
<evidence type="ECO:0000256" key="5">
    <source>
        <dbReference type="ARBA" id="ARBA00022771"/>
    </source>
</evidence>
<dbReference type="PROSITE" id="PS50157">
    <property type="entry name" value="ZINC_FINGER_C2H2_2"/>
    <property type="match status" value="3"/>
</dbReference>
<evidence type="ECO:0000256" key="15">
    <source>
        <dbReference type="ARBA" id="ARBA00079473"/>
    </source>
</evidence>
<evidence type="ECO:0000256" key="9">
    <source>
        <dbReference type="ARBA" id="ARBA00023159"/>
    </source>
</evidence>
<dbReference type="PANTHER" id="PTHR23235:SF159">
    <property type="entry name" value="KRUEPPEL-LIKE FACTOR 17"/>
    <property type="match status" value="1"/>
</dbReference>
<dbReference type="PROSITE" id="PS00028">
    <property type="entry name" value="ZINC_FINGER_C2H2_1"/>
    <property type="match status" value="3"/>
</dbReference>
<keyword evidence="2" id="KW-0678">Repressor</keyword>
<dbReference type="FunFam" id="3.30.160.60:FF:002051">
    <property type="entry name" value="Krueppel-like factor 17"/>
    <property type="match status" value="1"/>
</dbReference>
<evidence type="ECO:0000256" key="7">
    <source>
        <dbReference type="ARBA" id="ARBA00023015"/>
    </source>
</evidence>
<evidence type="ECO:0000256" key="13">
    <source>
        <dbReference type="ARBA" id="ARBA00059130"/>
    </source>
</evidence>
<dbReference type="GeneID" id="110293015"/>
<evidence type="ECO:0000256" key="6">
    <source>
        <dbReference type="ARBA" id="ARBA00022833"/>
    </source>
</evidence>
<comment type="function">
    <text evidence="13">Transcription repressor that binds to the promoter of target genes and prevents their expression. Acts as a negative regulator of epithelial-mesenchymal transition and metastasis in breast cancer. Specifically binds the 5'-CACCC-3' sequence in the promoter of ID1, a key metastasis regulator in breast cancer, and repress its expression. May be a germ cell-specific transcription factor that plays important roles in spermatid differentiation and oocyte development.</text>
</comment>
<evidence type="ECO:0000256" key="1">
    <source>
        <dbReference type="ARBA" id="ARBA00004123"/>
    </source>
</evidence>
<evidence type="ECO:0000256" key="11">
    <source>
        <dbReference type="ARBA" id="ARBA00023242"/>
    </source>
</evidence>
<comment type="similarity">
    <text evidence="12">Belongs to the Sp1 C2H2-type zinc-finger protein family.</text>
</comment>
<dbReference type="Pfam" id="PF00096">
    <property type="entry name" value="zf-C2H2"/>
    <property type="match status" value="2"/>
</dbReference>
<feature type="region of interest" description="Disordered" evidence="17">
    <location>
        <begin position="212"/>
        <end position="252"/>
    </location>
</feature>
<proteinExistence type="inferred from homology"/>
<evidence type="ECO:0000256" key="10">
    <source>
        <dbReference type="ARBA" id="ARBA00023163"/>
    </source>
</evidence>
<evidence type="ECO:0000256" key="16">
    <source>
        <dbReference type="PROSITE-ProRule" id="PRU00042"/>
    </source>
</evidence>
<accession>A0A6P5PK88</accession>
<dbReference type="RefSeq" id="XP_021016414.1">
    <property type="nucleotide sequence ID" value="XM_021160755.1"/>
</dbReference>
<dbReference type="GO" id="GO:0000978">
    <property type="term" value="F:RNA polymerase II cis-regulatory region sequence-specific DNA binding"/>
    <property type="evidence" value="ECO:0007669"/>
    <property type="project" value="Ensembl"/>
</dbReference>
<dbReference type="GO" id="GO:0005634">
    <property type="term" value="C:nucleus"/>
    <property type="evidence" value="ECO:0007669"/>
    <property type="project" value="UniProtKB-SubCell"/>
</dbReference>
<evidence type="ECO:0000256" key="2">
    <source>
        <dbReference type="ARBA" id="ARBA00022491"/>
    </source>
</evidence>
<dbReference type="InterPro" id="IPR013087">
    <property type="entry name" value="Znf_C2H2_type"/>
</dbReference>
<dbReference type="Proteomes" id="UP000515126">
    <property type="component" value="Chromosome 4"/>
</dbReference>
<comment type="subcellular location">
    <subcellularLocation>
        <location evidence="1">Nucleus</location>
    </subcellularLocation>
</comment>
<gene>
    <name evidence="20" type="primary">Klf17</name>
</gene>
<keyword evidence="7" id="KW-0805">Transcription regulation</keyword>
<evidence type="ECO:0000313" key="20">
    <source>
        <dbReference type="RefSeq" id="XP_021016414.1"/>
    </source>
</evidence>
<keyword evidence="5 16" id="KW-0863">Zinc-finger</keyword>
<feature type="compositionally biased region" description="Polar residues" evidence="17">
    <location>
        <begin position="212"/>
        <end position="221"/>
    </location>
</feature>
<dbReference type="GO" id="GO:0001227">
    <property type="term" value="F:DNA-binding transcription repressor activity, RNA polymerase II-specific"/>
    <property type="evidence" value="ECO:0007669"/>
    <property type="project" value="Ensembl"/>
</dbReference>